<dbReference type="RefSeq" id="WP_150149958.1">
    <property type="nucleotide sequence ID" value="NZ_QSND01000007.1"/>
</dbReference>
<comment type="caution">
    <text evidence="1">The sequence shown here is derived from an EMBL/GenBank/DDBJ whole genome shotgun (WGS) entry which is preliminary data.</text>
</comment>
<gene>
    <name evidence="1" type="ORF">DX927_23010</name>
</gene>
<evidence type="ECO:0000313" key="2">
    <source>
        <dbReference type="Proteomes" id="UP000324326"/>
    </source>
</evidence>
<protein>
    <submittedName>
        <fullName evidence="1">Uncharacterized protein</fullName>
    </submittedName>
</protein>
<organism evidence="1 2">
    <name type="scientific">Bacillus swezeyi</name>
    <dbReference type="NCBI Taxonomy" id="1925020"/>
    <lineage>
        <taxon>Bacteria</taxon>
        <taxon>Bacillati</taxon>
        <taxon>Bacillota</taxon>
        <taxon>Bacilli</taxon>
        <taxon>Bacillales</taxon>
        <taxon>Bacillaceae</taxon>
        <taxon>Bacillus</taxon>
    </lineage>
</organism>
<dbReference type="Proteomes" id="UP000324326">
    <property type="component" value="Unassembled WGS sequence"/>
</dbReference>
<evidence type="ECO:0000313" key="1">
    <source>
        <dbReference type="EMBL" id="KAA6446925.1"/>
    </source>
</evidence>
<dbReference type="AlphaFoldDB" id="A0A5M8REC4"/>
<accession>A0A5M8REC4</accession>
<name>A0A5M8REC4_9BACI</name>
<dbReference type="EMBL" id="QSND01000007">
    <property type="protein sequence ID" value="KAA6446925.1"/>
    <property type="molecule type" value="Genomic_DNA"/>
</dbReference>
<reference evidence="1 2" key="1">
    <citation type="submission" date="2018-08" db="EMBL/GenBank/DDBJ databases">
        <title>Bacillus phenotypic plasticity.</title>
        <authorList>
            <person name="Hurtado E."/>
        </authorList>
    </citation>
    <scope>NUCLEOTIDE SEQUENCE [LARGE SCALE GENOMIC DNA]</scope>
    <source>
        <strain evidence="1 2">427</strain>
    </source>
</reference>
<proteinExistence type="predicted"/>
<sequence>MIFNDHTHKEKEACSNEHASFFSNKANAGELIEQFIESGAYKQYKRLECEKKILNKKIHDHLIHHESRRHEIGYNLVAKFIPQKIFKYDYPALNEFLYDRGLLFKLTKLTSSNIKKYPDLLHLFEFYSLSPEFFIKPSFNKLGKELTRVEKSQSLQRLSFESAAKKRRHNMNHLKETEAEYAVLKQRMELCPRIIHEKKIPHKYGSVSLIQKPLVYDNRKLKSKDEIQTLIEFGIPNMDHLKLFVSRGFISENEIDSFRHLEDIKLNFVIMDIDEEAKMRAYLYEKTLRRSII</sequence>